<dbReference type="EMBL" id="JABSTU010000001">
    <property type="protein sequence ID" value="KAH8042781.1"/>
    <property type="molecule type" value="Genomic_DNA"/>
</dbReference>
<evidence type="ECO:0000313" key="2">
    <source>
        <dbReference type="EMBL" id="KAH8042781.1"/>
    </source>
</evidence>
<keyword evidence="3" id="KW-1185">Reference proteome</keyword>
<evidence type="ECO:0000259" key="1">
    <source>
        <dbReference type="Pfam" id="PF13837"/>
    </source>
</evidence>
<accession>A0A9J6FAA1</accession>
<organism evidence="2 3">
    <name type="scientific">Rhipicephalus microplus</name>
    <name type="common">Cattle tick</name>
    <name type="synonym">Boophilus microplus</name>
    <dbReference type="NCBI Taxonomy" id="6941"/>
    <lineage>
        <taxon>Eukaryota</taxon>
        <taxon>Metazoa</taxon>
        <taxon>Ecdysozoa</taxon>
        <taxon>Arthropoda</taxon>
        <taxon>Chelicerata</taxon>
        <taxon>Arachnida</taxon>
        <taxon>Acari</taxon>
        <taxon>Parasitiformes</taxon>
        <taxon>Ixodida</taxon>
        <taxon>Ixodoidea</taxon>
        <taxon>Ixodidae</taxon>
        <taxon>Rhipicephalinae</taxon>
        <taxon>Rhipicephalus</taxon>
        <taxon>Boophilus</taxon>
    </lineage>
</organism>
<evidence type="ECO:0000313" key="3">
    <source>
        <dbReference type="Proteomes" id="UP000821866"/>
    </source>
</evidence>
<dbReference type="Proteomes" id="UP000821866">
    <property type="component" value="Chromosome 1"/>
</dbReference>
<name>A0A9J6FAA1_RHIMP</name>
<reference evidence="2" key="1">
    <citation type="journal article" date="2020" name="Cell">
        <title>Large-Scale Comparative Analyses of Tick Genomes Elucidate Their Genetic Diversity and Vector Capacities.</title>
        <authorList>
            <consortium name="Tick Genome and Microbiome Consortium (TIGMIC)"/>
            <person name="Jia N."/>
            <person name="Wang J."/>
            <person name="Shi W."/>
            <person name="Du L."/>
            <person name="Sun Y."/>
            <person name="Zhan W."/>
            <person name="Jiang J.F."/>
            <person name="Wang Q."/>
            <person name="Zhang B."/>
            <person name="Ji P."/>
            <person name="Bell-Sakyi L."/>
            <person name="Cui X.M."/>
            <person name="Yuan T.T."/>
            <person name="Jiang B.G."/>
            <person name="Yang W.F."/>
            <person name="Lam T.T."/>
            <person name="Chang Q.C."/>
            <person name="Ding S.J."/>
            <person name="Wang X.J."/>
            <person name="Zhu J.G."/>
            <person name="Ruan X.D."/>
            <person name="Zhao L."/>
            <person name="Wei J.T."/>
            <person name="Ye R.Z."/>
            <person name="Que T.C."/>
            <person name="Du C.H."/>
            <person name="Zhou Y.H."/>
            <person name="Cheng J.X."/>
            <person name="Dai P.F."/>
            <person name="Guo W.B."/>
            <person name="Han X.H."/>
            <person name="Huang E.J."/>
            <person name="Li L.F."/>
            <person name="Wei W."/>
            <person name="Gao Y.C."/>
            <person name="Liu J.Z."/>
            <person name="Shao H.Z."/>
            <person name="Wang X."/>
            <person name="Wang C.C."/>
            <person name="Yang T.C."/>
            <person name="Huo Q.B."/>
            <person name="Li W."/>
            <person name="Chen H.Y."/>
            <person name="Chen S.E."/>
            <person name="Zhou L.G."/>
            <person name="Ni X.B."/>
            <person name="Tian J.H."/>
            <person name="Sheng Y."/>
            <person name="Liu T."/>
            <person name="Pan Y.S."/>
            <person name="Xia L.Y."/>
            <person name="Li J."/>
            <person name="Zhao F."/>
            <person name="Cao W.C."/>
        </authorList>
    </citation>
    <scope>NUCLEOTIDE SEQUENCE</scope>
    <source>
        <strain evidence="2">Rmic-2018</strain>
    </source>
</reference>
<sequence length="180" mass="20857">MTSSRAPRTMWTDDEITTLLALVNEKKMSDLLESKRQKNKDIFMDLERCLKEQGLTWTWEQIRTCWKNSKKRFTAERLLLCKSGGEPSKWKWFDKMSQDTNTTIKYSWCKLRKNTKTAIAVAERQLRKQPQPTAARAQAWRSGNQYRKTGFRLASTQSVAAITAHLNSSVRVHINSGASR</sequence>
<dbReference type="InterPro" id="IPR044822">
    <property type="entry name" value="Myb_DNA-bind_4"/>
</dbReference>
<comment type="caution">
    <text evidence="2">The sequence shown here is derived from an EMBL/GenBank/DDBJ whole genome shotgun (WGS) entry which is preliminary data.</text>
</comment>
<gene>
    <name evidence="2" type="ORF">HPB51_025833</name>
</gene>
<feature type="domain" description="Myb/SANT-like DNA-binding" evidence="1">
    <location>
        <begin position="9"/>
        <end position="97"/>
    </location>
</feature>
<protein>
    <recommendedName>
        <fullName evidence="1">Myb/SANT-like DNA-binding domain-containing protein</fullName>
    </recommendedName>
</protein>
<dbReference type="Pfam" id="PF13837">
    <property type="entry name" value="Myb_DNA-bind_4"/>
    <property type="match status" value="1"/>
</dbReference>
<reference evidence="2" key="2">
    <citation type="submission" date="2021-09" db="EMBL/GenBank/DDBJ databases">
        <authorList>
            <person name="Jia N."/>
            <person name="Wang J."/>
            <person name="Shi W."/>
            <person name="Du L."/>
            <person name="Sun Y."/>
            <person name="Zhan W."/>
            <person name="Jiang J."/>
            <person name="Wang Q."/>
            <person name="Zhang B."/>
            <person name="Ji P."/>
            <person name="Sakyi L.B."/>
            <person name="Cui X."/>
            <person name="Yuan T."/>
            <person name="Jiang B."/>
            <person name="Yang W."/>
            <person name="Lam T.T.-Y."/>
            <person name="Chang Q."/>
            <person name="Ding S."/>
            <person name="Wang X."/>
            <person name="Zhu J."/>
            <person name="Ruan X."/>
            <person name="Zhao L."/>
            <person name="Wei J."/>
            <person name="Que T."/>
            <person name="Du C."/>
            <person name="Cheng J."/>
            <person name="Dai P."/>
            <person name="Han X."/>
            <person name="Huang E."/>
            <person name="Gao Y."/>
            <person name="Liu J."/>
            <person name="Shao H."/>
            <person name="Ye R."/>
            <person name="Li L."/>
            <person name="Wei W."/>
            <person name="Wang X."/>
            <person name="Wang C."/>
            <person name="Huo Q."/>
            <person name="Li W."/>
            <person name="Guo W."/>
            <person name="Chen H."/>
            <person name="Chen S."/>
            <person name="Zhou L."/>
            <person name="Zhou L."/>
            <person name="Ni X."/>
            <person name="Tian J."/>
            <person name="Zhou Y."/>
            <person name="Sheng Y."/>
            <person name="Liu T."/>
            <person name="Pan Y."/>
            <person name="Xia L."/>
            <person name="Li J."/>
            <person name="Zhao F."/>
            <person name="Cao W."/>
        </authorList>
    </citation>
    <scope>NUCLEOTIDE SEQUENCE</scope>
    <source>
        <strain evidence="2">Rmic-2018</strain>
        <tissue evidence="2">Larvae</tissue>
    </source>
</reference>
<dbReference type="Gene3D" id="1.10.10.60">
    <property type="entry name" value="Homeodomain-like"/>
    <property type="match status" value="1"/>
</dbReference>
<dbReference type="AlphaFoldDB" id="A0A9J6FAA1"/>
<proteinExistence type="predicted"/>